<dbReference type="InterPro" id="IPR014266">
    <property type="entry name" value="PEP-CTERM_TPR_PrsT"/>
</dbReference>
<dbReference type="EMBL" id="JAJHPV010000010">
    <property type="protein sequence ID" value="MCC6070616.1"/>
    <property type="molecule type" value="Genomic_DNA"/>
</dbReference>
<feature type="repeat" description="TPR" evidence="1">
    <location>
        <begin position="370"/>
        <end position="403"/>
    </location>
</feature>
<organism evidence="3 4">
    <name type="scientific">Massilia agrisoli</name>
    <dbReference type="NCBI Taxonomy" id="2892444"/>
    <lineage>
        <taxon>Bacteria</taxon>
        <taxon>Pseudomonadati</taxon>
        <taxon>Pseudomonadota</taxon>
        <taxon>Betaproteobacteria</taxon>
        <taxon>Burkholderiales</taxon>
        <taxon>Oxalobacteraceae</taxon>
        <taxon>Telluria group</taxon>
        <taxon>Massilia</taxon>
    </lineage>
</organism>
<dbReference type="RefSeq" id="WP_229431544.1">
    <property type="nucleotide sequence ID" value="NZ_JAJHPV010000010.1"/>
</dbReference>
<dbReference type="Pfam" id="PF14559">
    <property type="entry name" value="TPR_19"/>
    <property type="match status" value="4"/>
</dbReference>
<feature type="repeat" description="TPR" evidence="1">
    <location>
        <begin position="132"/>
        <end position="165"/>
    </location>
</feature>
<evidence type="ECO:0000256" key="1">
    <source>
        <dbReference type="PROSITE-ProRule" id="PRU00339"/>
    </source>
</evidence>
<feature type="chain" id="PRO_5045094448" evidence="2">
    <location>
        <begin position="26"/>
        <end position="924"/>
    </location>
</feature>
<gene>
    <name evidence="3" type="primary">prsT</name>
    <name evidence="3" type="ORF">LMJ30_06570</name>
</gene>
<feature type="repeat" description="TPR" evidence="1">
    <location>
        <begin position="642"/>
        <end position="675"/>
    </location>
</feature>
<dbReference type="Pfam" id="PF13432">
    <property type="entry name" value="TPR_16"/>
    <property type="match status" value="5"/>
</dbReference>
<dbReference type="NCBIfam" id="TIGR02917">
    <property type="entry name" value="PEP_TPR_lipo"/>
    <property type="match status" value="1"/>
</dbReference>
<accession>A0ABS8IRV6</accession>
<feature type="repeat" description="TPR" evidence="1">
    <location>
        <begin position="472"/>
        <end position="505"/>
    </location>
</feature>
<evidence type="ECO:0000256" key="2">
    <source>
        <dbReference type="SAM" id="SignalP"/>
    </source>
</evidence>
<feature type="repeat" description="TPR" evidence="1">
    <location>
        <begin position="200"/>
        <end position="233"/>
    </location>
</feature>
<dbReference type="InterPro" id="IPR011990">
    <property type="entry name" value="TPR-like_helical_dom_sf"/>
</dbReference>
<dbReference type="PANTHER" id="PTHR12558">
    <property type="entry name" value="CELL DIVISION CYCLE 16,23,27"/>
    <property type="match status" value="1"/>
</dbReference>
<keyword evidence="1" id="KW-0802">TPR repeat</keyword>
<dbReference type="InterPro" id="IPR019734">
    <property type="entry name" value="TPR_rpt"/>
</dbReference>
<keyword evidence="4" id="KW-1185">Reference proteome</keyword>
<feature type="signal peptide" evidence="2">
    <location>
        <begin position="1"/>
        <end position="25"/>
    </location>
</feature>
<proteinExistence type="predicted"/>
<dbReference type="SUPFAM" id="SSF48452">
    <property type="entry name" value="TPR-like"/>
    <property type="match status" value="4"/>
</dbReference>
<evidence type="ECO:0000313" key="3">
    <source>
        <dbReference type="EMBL" id="MCC6070616.1"/>
    </source>
</evidence>
<name>A0ABS8IRV6_9BURK</name>
<dbReference type="Gene3D" id="1.25.40.10">
    <property type="entry name" value="Tetratricopeptide repeat domain"/>
    <property type="match status" value="4"/>
</dbReference>
<dbReference type="Pfam" id="PF13181">
    <property type="entry name" value="TPR_8"/>
    <property type="match status" value="1"/>
</dbReference>
<dbReference type="Proteomes" id="UP001198701">
    <property type="component" value="Unassembled WGS sequence"/>
</dbReference>
<sequence>MRNTKSKKLVGATMASAVLLMGGLAGCSKTESSEALVAEAKQFIQKGDTKSAVIQLKNALLKNPSDVEARLTLGALYNDTGDSVSAEKEFRKAAELGAGPDKTVPGLANALLAQGQFQKVLDETAATSAGKADLLALRGDAHLGLGQGDLAKQSYEQALQVNPKLGAGLIGLARHALMQQDFDGAKRLAEQAATETPNDPAVWMFKGGLLRAEGKADEALAAYDQALKVKPGHRGANIEKAYIEIATGKFEAAQADINAANKATPGSLMVFYTQALLDHTQGKHAAAKESLQKVLRVAPDHMPSVLLAGSVEHALDSMPQAEQHLKKYIETVPGNSYARKLLVATLIKLGNITEAQAVLAPIMPEADKDPQVLALAGELSMHARDFGKATDYLERAAKMAPKAAAVRTSLAMSKLAQGDDARAIAELEESTRLDNKSTKAGTMLVLTEMRLKHYDKALAAASAMEAQQPKDPVVHNLKGGVYLSKGDSANARASFEKALALQPSYFPAAANLAQLEMKENKPEMAKKQLTAFLEKNNKSVEAMSGLAELAQLQGKTAEVTQWREKALAENPDEVIPALLLGSHYLRTGAKDKALSLARKFQVAHPKNPELLDLLGQAQMANGDREGALESYSKLTGMTPKSPQAQMRLASVHMALNNPNAAADDLRKALALDPNFLDAQLAQAELSVRNGKFDDAMAIARQIQKQRPKDAVGFVLEGSVLQSQGKDALAVRPYEQAVALADKHTLAKTKLHSALARSGKAKEADARLAQWLKQAPNDAMLAMYHADTLLANKQYTEAIAQLEPMLKKAPNNPILLNNLAWAYQQVKDPRALKTAEQALAGAADSPAILDTLGTILVEQGNPKRGLGYLQTAVDKSPNDANIRFHLAQALAKSGDKAAARKELEKVMASKGFQKMDEARALQQTL</sequence>
<dbReference type="PROSITE" id="PS51257">
    <property type="entry name" value="PROKAR_LIPOPROTEIN"/>
    <property type="match status" value="1"/>
</dbReference>
<comment type="caution">
    <text evidence="3">The sequence shown here is derived from an EMBL/GenBank/DDBJ whole genome shotgun (WGS) entry which is preliminary data.</text>
</comment>
<reference evidence="3 4" key="1">
    <citation type="submission" date="2021-11" db="EMBL/GenBank/DDBJ databases">
        <authorList>
            <person name="Huq M.A."/>
        </authorList>
    </citation>
    <scope>NUCLEOTIDE SEQUENCE [LARGE SCALE GENOMIC DNA]</scope>
    <source>
        <strain evidence="3 4">MAHUQ-52</strain>
    </source>
</reference>
<evidence type="ECO:0000313" key="4">
    <source>
        <dbReference type="Proteomes" id="UP001198701"/>
    </source>
</evidence>
<feature type="repeat" description="TPR" evidence="1">
    <location>
        <begin position="608"/>
        <end position="641"/>
    </location>
</feature>
<dbReference type="PANTHER" id="PTHR12558:SF13">
    <property type="entry name" value="CELL DIVISION CYCLE PROTEIN 27 HOMOLOG"/>
    <property type="match status" value="1"/>
</dbReference>
<dbReference type="PROSITE" id="PS50005">
    <property type="entry name" value="TPR"/>
    <property type="match status" value="6"/>
</dbReference>
<keyword evidence="2" id="KW-0732">Signal</keyword>
<dbReference type="SMART" id="SM00028">
    <property type="entry name" value="TPR"/>
    <property type="match status" value="17"/>
</dbReference>
<protein>
    <submittedName>
        <fullName evidence="3">PEP-CTERM system TPR-repeat protein PrsT</fullName>
    </submittedName>
</protein>